<name>A0A7J0DIC8_9ERIC</name>
<gene>
    <name evidence="2" type="ORF">Acr_00g0042260</name>
</gene>
<evidence type="ECO:0000313" key="2">
    <source>
        <dbReference type="EMBL" id="GFS35814.1"/>
    </source>
</evidence>
<protein>
    <submittedName>
        <fullName evidence="2">Uncharacterized protein</fullName>
    </submittedName>
</protein>
<feature type="compositionally biased region" description="Low complexity" evidence="1">
    <location>
        <begin position="356"/>
        <end position="371"/>
    </location>
</feature>
<dbReference type="Proteomes" id="UP000585474">
    <property type="component" value="Unassembled WGS sequence"/>
</dbReference>
<proteinExistence type="predicted"/>
<feature type="compositionally biased region" description="Low complexity" evidence="1">
    <location>
        <begin position="243"/>
        <end position="265"/>
    </location>
</feature>
<dbReference type="AlphaFoldDB" id="A0A7J0DIC8"/>
<dbReference type="PANTHER" id="PTHR47481:SF22">
    <property type="entry name" value="RETROTRANSPOSON GAG DOMAIN-CONTAINING PROTEIN"/>
    <property type="match status" value="1"/>
</dbReference>
<dbReference type="OrthoDB" id="1931513at2759"/>
<dbReference type="PANTHER" id="PTHR47481">
    <property type="match status" value="1"/>
</dbReference>
<evidence type="ECO:0000313" key="3">
    <source>
        <dbReference type="Proteomes" id="UP000585474"/>
    </source>
</evidence>
<feature type="compositionally biased region" description="Polar residues" evidence="1">
    <location>
        <begin position="228"/>
        <end position="242"/>
    </location>
</feature>
<accession>A0A7J0DIC8</accession>
<dbReference type="CDD" id="cd09272">
    <property type="entry name" value="RNase_HI_RT_Ty1"/>
    <property type="match status" value="1"/>
</dbReference>
<dbReference type="EMBL" id="BJWL01000238">
    <property type="protein sequence ID" value="GFS35814.1"/>
    <property type="molecule type" value="Genomic_DNA"/>
</dbReference>
<evidence type="ECO:0000256" key="1">
    <source>
        <dbReference type="SAM" id="MobiDB-lite"/>
    </source>
</evidence>
<organism evidence="2 3">
    <name type="scientific">Actinidia rufa</name>
    <dbReference type="NCBI Taxonomy" id="165716"/>
    <lineage>
        <taxon>Eukaryota</taxon>
        <taxon>Viridiplantae</taxon>
        <taxon>Streptophyta</taxon>
        <taxon>Embryophyta</taxon>
        <taxon>Tracheophyta</taxon>
        <taxon>Spermatophyta</taxon>
        <taxon>Magnoliopsida</taxon>
        <taxon>eudicotyledons</taxon>
        <taxon>Gunneridae</taxon>
        <taxon>Pentapetalae</taxon>
        <taxon>asterids</taxon>
        <taxon>Ericales</taxon>
        <taxon>Actinidiaceae</taxon>
        <taxon>Actinidia</taxon>
    </lineage>
</organism>
<comment type="caution">
    <text evidence="2">The sequence shown here is derived from an EMBL/GenBank/DDBJ whole genome shotgun (WGS) entry which is preliminary data.</text>
</comment>
<feature type="region of interest" description="Disordered" evidence="1">
    <location>
        <begin position="356"/>
        <end position="384"/>
    </location>
</feature>
<sequence>MSENTSEVSSSRHTTISSVPNHSTLISFNAAEQLPVKLTHENYTSWKAQWDALLYGYDLLGFISRTKPCPPETILENDNYVTNPDFILWMQHDKLLFHGIISSLSERVLPRAILPNHILRLGITLPKLVDYLGTIQAIADDLATIDQLVSNAHLVNHVLNGIRAEYKEIFAAVRARDSIISFEELHDKLIEYESYLKREESRNNASITANAARSSQPKYGYQGKKHNPSYSNNQSFGPGQRQTALWTNNNNSANSNKANLTTTTSGGTHNSNWLLDSGASHHVTSDFSNLSPHQPYDGPDDIVIGDGTAITLSLLFIQLSLSLFPYLLNLSPHLFDTTLAAPSMTDLATSATNIPSALSSSENAPSSGSISPAPPDAPSNTHPMDLLARFNLAGMKETSTPSSTSTKLLLRDGSPSTNATQFCSLIGEKQRTVARSSTEAEYRSVASAAAELTWIQNLLTELGISLPVAPHLLCDNIGTTYLCANPVFHSRMKHLALDYHFVREKVQTGSLQDAHVSTQHQLAAILTKPLSKPRFTLLQSKIGISDGSTILQGHNRKVSQTSVGAINP</sequence>
<keyword evidence="3" id="KW-1185">Reference proteome</keyword>
<feature type="region of interest" description="Disordered" evidence="1">
    <location>
        <begin position="203"/>
        <end position="265"/>
    </location>
</feature>
<feature type="compositionally biased region" description="Polar residues" evidence="1">
    <location>
        <begin position="203"/>
        <end position="217"/>
    </location>
</feature>
<reference evidence="3" key="1">
    <citation type="submission" date="2019-07" db="EMBL/GenBank/DDBJ databases">
        <title>De Novo Assembly of kiwifruit Actinidia rufa.</title>
        <authorList>
            <person name="Sugita-Konishi S."/>
            <person name="Sato K."/>
            <person name="Mori E."/>
            <person name="Abe Y."/>
            <person name="Kisaki G."/>
            <person name="Hamano K."/>
            <person name="Suezawa K."/>
            <person name="Otani M."/>
            <person name="Fukuda T."/>
            <person name="Manabe T."/>
            <person name="Gomi K."/>
            <person name="Tabuchi M."/>
            <person name="Akimitsu K."/>
            <person name="Kataoka I."/>
        </authorList>
    </citation>
    <scope>NUCLEOTIDE SEQUENCE [LARGE SCALE GENOMIC DNA]</scope>
    <source>
        <strain evidence="3">cv. Fuchu</strain>
    </source>
</reference>